<dbReference type="SUPFAM" id="SSF48452">
    <property type="entry name" value="TPR-like"/>
    <property type="match status" value="1"/>
</dbReference>
<dbReference type="InterPro" id="IPR011990">
    <property type="entry name" value="TPR-like_helical_dom_sf"/>
</dbReference>
<organism evidence="2 3">
    <name type="scientific">Bionectria ochroleuca</name>
    <name type="common">Gliocladium roseum</name>
    <dbReference type="NCBI Taxonomy" id="29856"/>
    <lineage>
        <taxon>Eukaryota</taxon>
        <taxon>Fungi</taxon>
        <taxon>Dikarya</taxon>
        <taxon>Ascomycota</taxon>
        <taxon>Pezizomycotina</taxon>
        <taxon>Sordariomycetes</taxon>
        <taxon>Hypocreomycetidae</taxon>
        <taxon>Hypocreales</taxon>
        <taxon>Bionectriaceae</taxon>
        <taxon>Clonostachys</taxon>
    </lineage>
</organism>
<accession>A0ABY6TZH0</accession>
<dbReference type="PANTHER" id="PTHR19959:SF119">
    <property type="entry name" value="FUNGAL LIPASE-LIKE DOMAIN-CONTAINING PROTEIN"/>
    <property type="match status" value="1"/>
</dbReference>
<evidence type="ECO:0000259" key="1">
    <source>
        <dbReference type="Pfam" id="PF12770"/>
    </source>
</evidence>
<gene>
    <name evidence="2" type="ORF">CLO192961_LOCUS132645</name>
</gene>
<dbReference type="Gene3D" id="1.25.40.10">
    <property type="entry name" value="Tetratricopeptide repeat domain"/>
    <property type="match status" value="2"/>
</dbReference>
<dbReference type="Proteomes" id="UP000766486">
    <property type="component" value="Unassembled WGS sequence"/>
</dbReference>
<reference evidence="2 3" key="1">
    <citation type="submission" date="2019-06" db="EMBL/GenBank/DDBJ databases">
        <authorList>
            <person name="Broberg M."/>
        </authorList>
    </citation>
    <scope>NUCLEOTIDE SEQUENCE [LARGE SCALE GENOMIC DNA]</scope>
</reference>
<proteinExistence type="predicted"/>
<dbReference type="Pfam" id="PF12770">
    <property type="entry name" value="CHAT"/>
    <property type="match status" value="1"/>
</dbReference>
<comment type="caution">
    <text evidence="2">The sequence shown here is derived from an EMBL/GenBank/DDBJ whole genome shotgun (WGS) entry which is preliminary data.</text>
</comment>
<sequence>MSHNLELVEEAAGQSGPGEADLLSDTALRSFTKYYSTYEISDLEEAIECTEHALNSIPHDHPEYLGHLGNIVSLFGDRFDITERVADLEKAVQFGKEVVERFPEESNRAYFLNAVAYRLDRLFALTGDVSAQDLSVRYAGDAHQETSDKPENDGFRLEVMDTLCTVLMARYQRTWDLQDLEQAIEIARNVRCLAQGDNLEHSIRLSDHLISKYLRVGEVASLEEAKAICREAFLAAPVDDPDYPGCVFSLSRSLYLSSQRTSDLSELEEAIQHLRSVERFLPEDDGESISKYLSSLANCLDYKYSITYESSQLEEAIQLMRRAVDLIGSKTNRDPGILCQISVLLGRSYSRGWSMDDLIESIGYGEEAIIASLPSDPNLPGFMTSLGNRYMERYLRTGKTGYMDKAIELSRSALKKSPEGHPSHGQHVICLSYQLGERYSRFGMMADLDEAIQLVEKTLTLGSLSNIDRARCFTAAALRFGDKYLRTGCLLDLEESIRHAKCALDELPEKHSHRAAYSSNLAEVLRSKYQETKVMSDLEESLHYGRQAVIETPRGTADEVGYFNNLAFQLAEMYHRTRESAVLEEAISYATKAVTDRPGDHQYLAMYLSNLGDRLRDRNAISGAASDLEAAMQNYERALAQTSSPIIKRIKAGIQILELSSFHSDWRRAHEASATAVGLVPQLSMRSLENSDKQFMLGQAAGLTSDAVAAAINAGEGPLCALSLLEQGRGLIATSLEEIRTDVLELRKVYPELAEHFVSLGNVLDMSGTSNEQHLALDPSRGTETDRRYQVDKELGELIEEIRQKDGFDNFLRAPSKVDIQDAAKYGPVVAINVSKFRCDTLLVENHQVRLLPLPNLHLEDIKQRERQSNLGSNAVLEWLWDTVTGPILDAIGLSPVPSGTNKWPHIWWIPTGPLGRFPLHASGYHQYGRSETVCDRVMSSYSASIKMMIYSRRYVATPRAVNQALMLAMENTPRAARLPFATAEVKRAYSICQSMGLNPVTPEPHKQSVLSHLSQCYIFHFAGHGFTHNTDPSKSHLLLRDGRNNPLTVSEILALNLREEPPFLAYLSACGTGRIRDEKFLDESIHLVSSFQLAGFRHVIGTLWEVQDEMCAEMATLVYEEIRDGRMSDDSVCRGLHKATRAARDHWLKISSDSERSRGFVLKRESTKAADGKACLSLEGETRLPRDIKECAENDSEQFWVPYVHFGV</sequence>
<dbReference type="PANTHER" id="PTHR19959">
    <property type="entry name" value="KINESIN LIGHT CHAIN"/>
    <property type="match status" value="1"/>
</dbReference>
<evidence type="ECO:0000313" key="2">
    <source>
        <dbReference type="EMBL" id="VUC24094.1"/>
    </source>
</evidence>
<dbReference type="EMBL" id="CABFNS010000715">
    <property type="protein sequence ID" value="VUC24094.1"/>
    <property type="molecule type" value="Genomic_DNA"/>
</dbReference>
<feature type="domain" description="CHAT" evidence="1">
    <location>
        <begin position="875"/>
        <end position="1208"/>
    </location>
</feature>
<keyword evidence="3" id="KW-1185">Reference proteome</keyword>
<name>A0ABY6TZH0_BIOOC</name>
<evidence type="ECO:0000313" key="3">
    <source>
        <dbReference type="Proteomes" id="UP000766486"/>
    </source>
</evidence>
<dbReference type="InterPro" id="IPR024983">
    <property type="entry name" value="CHAT_dom"/>
</dbReference>
<protein>
    <recommendedName>
        <fullName evidence="1">CHAT domain-containing protein</fullName>
    </recommendedName>
</protein>